<name>A0ABD2BUQ2_VESMC</name>
<reference evidence="1 2" key="1">
    <citation type="journal article" date="2024" name="Ann. Entomol. Soc. Am.">
        <title>Genomic analyses of the southern and eastern yellowjacket wasps (Hymenoptera: Vespidae) reveal evolutionary signatures of social life.</title>
        <authorList>
            <person name="Catto M.A."/>
            <person name="Caine P.B."/>
            <person name="Orr S.E."/>
            <person name="Hunt B.G."/>
            <person name="Goodisman M.A.D."/>
        </authorList>
    </citation>
    <scope>NUCLEOTIDE SEQUENCE [LARGE SCALE GENOMIC DNA]</scope>
    <source>
        <strain evidence="1">232</strain>
        <tissue evidence="1">Head and thorax</tissue>
    </source>
</reference>
<dbReference type="Proteomes" id="UP001607303">
    <property type="component" value="Unassembled WGS sequence"/>
</dbReference>
<keyword evidence="2" id="KW-1185">Reference proteome</keyword>
<protein>
    <submittedName>
        <fullName evidence="1">Uncharacterized protein</fullName>
    </submittedName>
</protein>
<dbReference type="EMBL" id="JAYRBN010000066">
    <property type="protein sequence ID" value="KAL2736508.1"/>
    <property type="molecule type" value="Genomic_DNA"/>
</dbReference>
<dbReference type="AlphaFoldDB" id="A0ABD2BUQ2"/>
<comment type="caution">
    <text evidence="1">The sequence shown here is derived from an EMBL/GenBank/DDBJ whole genome shotgun (WGS) entry which is preliminary data.</text>
</comment>
<evidence type="ECO:0000313" key="2">
    <source>
        <dbReference type="Proteomes" id="UP001607303"/>
    </source>
</evidence>
<organism evidence="1 2">
    <name type="scientific">Vespula maculifrons</name>
    <name type="common">Eastern yellow jacket</name>
    <name type="synonym">Wasp</name>
    <dbReference type="NCBI Taxonomy" id="7453"/>
    <lineage>
        <taxon>Eukaryota</taxon>
        <taxon>Metazoa</taxon>
        <taxon>Ecdysozoa</taxon>
        <taxon>Arthropoda</taxon>
        <taxon>Hexapoda</taxon>
        <taxon>Insecta</taxon>
        <taxon>Pterygota</taxon>
        <taxon>Neoptera</taxon>
        <taxon>Endopterygota</taxon>
        <taxon>Hymenoptera</taxon>
        <taxon>Apocrita</taxon>
        <taxon>Aculeata</taxon>
        <taxon>Vespoidea</taxon>
        <taxon>Vespidae</taxon>
        <taxon>Vespinae</taxon>
        <taxon>Vespula</taxon>
    </lineage>
</organism>
<accession>A0ABD2BUQ2</accession>
<gene>
    <name evidence="1" type="ORF">V1477_013017</name>
</gene>
<evidence type="ECO:0000313" key="1">
    <source>
        <dbReference type="EMBL" id="KAL2736508.1"/>
    </source>
</evidence>
<proteinExistence type="predicted"/>
<sequence length="138" mass="15750">MAVVVVGCAPMARMLMIQRLNSLFSRTIRCESRTKYRRSRYGTVDLSRPRVTNDYRYSIISCINVDLKRLLLVGWLDAWLVGWLVGLDDGVTSSQTGEAIFGESGEQIEGGQERWRGRVSRDEFGLSSCFVSLFKFKR</sequence>